<feature type="transmembrane region" description="Helical" evidence="1">
    <location>
        <begin position="212"/>
        <end position="236"/>
    </location>
</feature>
<dbReference type="Proteomes" id="UP000652761">
    <property type="component" value="Unassembled WGS sequence"/>
</dbReference>
<organism evidence="2 3">
    <name type="scientific">Colocasia esculenta</name>
    <name type="common">Wild taro</name>
    <name type="synonym">Arum esculentum</name>
    <dbReference type="NCBI Taxonomy" id="4460"/>
    <lineage>
        <taxon>Eukaryota</taxon>
        <taxon>Viridiplantae</taxon>
        <taxon>Streptophyta</taxon>
        <taxon>Embryophyta</taxon>
        <taxon>Tracheophyta</taxon>
        <taxon>Spermatophyta</taxon>
        <taxon>Magnoliopsida</taxon>
        <taxon>Liliopsida</taxon>
        <taxon>Araceae</taxon>
        <taxon>Aroideae</taxon>
        <taxon>Colocasieae</taxon>
        <taxon>Colocasia</taxon>
    </lineage>
</organism>
<gene>
    <name evidence="2" type="ORF">Taro_013938</name>
</gene>
<comment type="caution">
    <text evidence="2">The sequence shown here is derived from an EMBL/GenBank/DDBJ whole genome shotgun (WGS) entry which is preliminary data.</text>
</comment>
<keyword evidence="1" id="KW-0812">Transmembrane</keyword>
<keyword evidence="1" id="KW-0472">Membrane</keyword>
<feature type="transmembrane region" description="Helical" evidence="1">
    <location>
        <begin position="60"/>
        <end position="78"/>
    </location>
</feature>
<evidence type="ECO:0000256" key="1">
    <source>
        <dbReference type="SAM" id="Phobius"/>
    </source>
</evidence>
<name>A0A843UHJ0_COLES</name>
<proteinExistence type="predicted"/>
<accession>A0A843UHJ0</accession>
<feature type="non-terminal residue" evidence="2">
    <location>
        <position position="1"/>
    </location>
</feature>
<protein>
    <submittedName>
        <fullName evidence="2">Uncharacterized protein</fullName>
    </submittedName>
</protein>
<keyword evidence="1" id="KW-1133">Transmembrane helix</keyword>
<evidence type="ECO:0000313" key="2">
    <source>
        <dbReference type="EMBL" id="MQL81476.1"/>
    </source>
</evidence>
<reference evidence="2" key="1">
    <citation type="submission" date="2017-07" db="EMBL/GenBank/DDBJ databases">
        <title>Taro Niue Genome Assembly and Annotation.</title>
        <authorList>
            <person name="Atibalentja N."/>
            <person name="Keating K."/>
            <person name="Fields C.J."/>
        </authorList>
    </citation>
    <scope>NUCLEOTIDE SEQUENCE</scope>
    <source>
        <strain evidence="2">Niue_2</strain>
        <tissue evidence="2">Leaf</tissue>
    </source>
</reference>
<keyword evidence="3" id="KW-1185">Reference proteome</keyword>
<dbReference type="EMBL" id="NMUH01000569">
    <property type="protein sequence ID" value="MQL81476.1"/>
    <property type="molecule type" value="Genomic_DNA"/>
</dbReference>
<sequence>GRACGETFVLTWLLGVSRGDTWLFLLDLVEVRDVGSCVVRLWSHVVAPVFRELLCLGGCVLRVVLLPLLLEFLLLWLIRRWRRDLRASLAGVWEVVSFPIGSECELQESVAAVAGCACCERGCWFTRAAFGFVLGLRVHVGVSQRLREPACGVAFTGAGLWSAELVEVGILARGKQMLVCRVASLVERCDTWLWLLSACVVLWVEVHRLDAVFWWCFPELFVVVLVSVVWLVAVALPSRLRCIAWLLCVLVRFPRIVGCGPGEGCSQDYSGLFLPVVVLP</sequence>
<dbReference type="AlphaFoldDB" id="A0A843UHJ0"/>
<evidence type="ECO:0000313" key="3">
    <source>
        <dbReference type="Proteomes" id="UP000652761"/>
    </source>
</evidence>